<dbReference type="InterPro" id="IPR014729">
    <property type="entry name" value="Rossmann-like_a/b/a_fold"/>
</dbReference>
<dbReference type="PROSITE" id="PS51645">
    <property type="entry name" value="PHR_CRY_ALPHA_BETA"/>
    <property type="match status" value="1"/>
</dbReference>
<evidence type="ECO:0000256" key="6">
    <source>
        <dbReference type="SAM" id="MobiDB-lite"/>
    </source>
</evidence>
<feature type="compositionally biased region" description="Basic residues" evidence="6">
    <location>
        <begin position="578"/>
        <end position="588"/>
    </location>
</feature>
<keyword evidence="3 4" id="KW-0274">FAD</keyword>
<dbReference type="AlphaFoldDB" id="A0A9W7G4F9"/>
<evidence type="ECO:0000256" key="5">
    <source>
        <dbReference type="PIRSR" id="PIRSR602081-2"/>
    </source>
</evidence>
<evidence type="ECO:0000256" key="1">
    <source>
        <dbReference type="ARBA" id="ARBA00005862"/>
    </source>
</evidence>
<comment type="similarity">
    <text evidence="1">Belongs to the DNA photolyase class-1 family.</text>
</comment>
<keyword evidence="9" id="KW-1185">Reference proteome</keyword>
<dbReference type="Gene3D" id="1.10.579.10">
    <property type="entry name" value="DNA Cyclobutane Dipyrimidine Photolyase, subunit A, domain 3"/>
    <property type="match status" value="1"/>
</dbReference>
<gene>
    <name evidence="8" type="ORF">TrCOL_g3338</name>
</gene>
<name>A0A9W7G4F9_9STRA</name>
<dbReference type="EMBL" id="BRYA01000011">
    <property type="protein sequence ID" value="GMI31786.1"/>
    <property type="molecule type" value="Genomic_DNA"/>
</dbReference>
<dbReference type="GO" id="GO:0003677">
    <property type="term" value="F:DNA binding"/>
    <property type="evidence" value="ECO:0007669"/>
    <property type="project" value="TreeGrafter"/>
</dbReference>
<comment type="caution">
    <text evidence="8">The sequence shown here is derived from an EMBL/GenBank/DDBJ whole genome shotgun (WGS) entry which is preliminary data.</text>
</comment>
<feature type="site" description="Electron transfer via tryptophanyl radical" evidence="5">
    <location>
        <position position="469"/>
    </location>
</feature>
<feature type="binding site" evidence="4">
    <location>
        <begin position="459"/>
        <end position="461"/>
    </location>
    <ligand>
        <name>FAD</name>
        <dbReference type="ChEBI" id="CHEBI:57692"/>
    </ligand>
</feature>
<dbReference type="PANTHER" id="PTHR11455:SF9">
    <property type="entry name" value="CRYPTOCHROME CIRCADIAN CLOCK 5 ISOFORM X1"/>
    <property type="match status" value="1"/>
</dbReference>
<dbReference type="InterPro" id="IPR002081">
    <property type="entry name" value="Cryptochrome/DNA_photolyase_1"/>
</dbReference>
<evidence type="ECO:0000259" key="7">
    <source>
        <dbReference type="PROSITE" id="PS51645"/>
    </source>
</evidence>
<dbReference type="Proteomes" id="UP001165065">
    <property type="component" value="Unassembled WGS sequence"/>
</dbReference>
<dbReference type="GO" id="GO:0032922">
    <property type="term" value="P:circadian regulation of gene expression"/>
    <property type="evidence" value="ECO:0007669"/>
    <property type="project" value="TreeGrafter"/>
</dbReference>
<dbReference type="InterPro" id="IPR006050">
    <property type="entry name" value="DNA_photolyase_N"/>
</dbReference>
<feature type="compositionally biased region" description="Acidic residues" evidence="6">
    <location>
        <begin position="104"/>
        <end position="131"/>
    </location>
</feature>
<feature type="region of interest" description="Disordered" evidence="6">
    <location>
        <begin position="562"/>
        <end position="588"/>
    </location>
</feature>
<feature type="domain" description="Photolyase/cryptochrome alpha/beta" evidence="7">
    <location>
        <begin position="13"/>
        <end position="205"/>
    </location>
</feature>
<proteinExistence type="inferred from homology"/>
<evidence type="ECO:0000256" key="4">
    <source>
        <dbReference type="PIRSR" id="PIRSR602081-1"/>
    </source>
</evidence>
<dbReference type="InterPro" id="IPR036155">
    <property type="entry name" value="Crypto/Photolyase_N_sf"/>
</dbReference>
<feature type="site" description="Electron transfer via tryptophanyl radical" evidence="5">
    <location>
        <position position="446"/>
    </location>
</feature>
<dbReference type="Gene3D" id="1.25.40.80">
    <property type="match status" value="1"/>
</dbReference>
<dbReference type="GO" id="GO:0005737">
    <property type="term" value="C:cytoplasm"/>
    <property type="evidence" value="ECO:0007669"/>
    <property type="project" value="TreeGrafter"/>
</dbReference>
<dbReference type="Pfam" id="PF00875">
    <property type="entry name" value="DNA_photolyase"/>
    <property type="match status" value="1"/>
</dbReference>
<dbReference type="GO" id="GO:0071949">
    <property type="term" value="F:FAD binding"/>
    <property type="evidence" value="ECO:0007669"/>
    <property type="project" value="TreeGrafter"/>
</dbReference>
<feature type="region of interest" description="Disordered" evidence="6">
    <location>
        <begin position="95"/>
        <end position="135"/>
    </location>
</feature>
<dbReference type="Pfam" id="PF03441">
    <property type="entry name" value="FAD_binding_7"/>
    <property type="match status" value="1"/>
</dbReference>
<dbReference type="Gene3D" id="3.40.50.620">
    <property type="entry name" value="HUPs"/>
    <property type="match status" value="2"/>
</dbReference>
<reference evidence="9" key="1">
    <citation type="journal article" date="2023" name="Commun. Biol.">
        <title>Genome analysis of Parmales, the sister group of diatoms, reveals the evolutionary specialization of diatoms from phago-mixotrophs to photoautotrophs.</title>
        <authorList>
            <person name="Ban H."/>
            <person name="Sato S."/>
            <person name="Yoshikawa S."/>
            <person name="Yamada K."/>
            <person name="Nakamura Y."/>
            <person name="Ichinomiya M."/>
            <person name="Sato N."/>
            <person name="Blanc-Mathieu R."/>
            <person name="Endo H."/>
            <person name="Kuwata A."/>
            <person name="Ogata H."/>
        </authorList>
    </citation>
    <scope>NUCLEOTIDE SEQUENCE [LARGE SCALE GENOMIC DNA]</scope>
</reference>
<dbReference type="SUPFAM" id="SSF48173">
    <property type="entry name" value="Cryptochrome/photolyase FAD-binding domain"/>
    <property type="match status" value="1"/>
</dbReference>
<sequence>MSDNGSEEKGSGTIAIQLLHNSLRLHDNPPLHDIEKAKYSSFVPLYIIASDHPFDQSRTPLTVNKSRSKFIHESLTSLDGSLKSVGSGGLVVLETKDYPATKSEEDDDDDDDDEEEDSSEEEFSGSDDGDEASQYAYTPDDLSYAHALSRFLSSSVLPLAPNPSSVHVYYERETSLPVIRRWRCCLEKALKPAGVKTKVYETHNLHAMDEYLARGKGGSPPASYGAFCKIFDSLPPPDACVPTVGELPGLPKEVKGTGVPKLEGLKVDMKTGGGLVFKGGESEGLKQLKKTVIDNPAWAATFEKPKTAPNALSPSTTCLSPHVKHGTVSPRLFFHELTKAYEANALGGGKNSKPPVSLHGQLLWREYNYLYAYSCPNFDRMVGNPVARQIPWDDDPLLLKAWKDGRTGFPFIDAIMTQLKEEGWIHHLGRHAVACFLTRGDLWISWEEGAKVFEERLVDADWSINNFNWQWLSCTAHFYQYFRCYSPISFGKKTDPNGDYIRKWIPALSKYPKKYIYEPWTAPPSVQEECGCVVGKDYPDRVVENHTETSKGNMGRMAEAYKIHKEGKEKGGGGKGGGGKKKKRKIEK</sequence>
<dbReference type="GO" id="GO:0005634">
    <property type="term" value="C:nucleus"/>
    <property type="evidence" value="ECO:0007669"/>
    <property type="project" value="TreeGrafter"/>
</dbReference>
<keyword evidence="2 4" id="KW-0285">Flavoprotein</keyword>
<evidence type="ECO:0000313" key="8">
    <source>
        <dbReference type="EMBL" id="GMI31786.1"/>
    </source>
</evidence>
<protein>
    <recommendedName>
        <fullName evidence="7">Photolyase/cryptochrome alpha/beta domain-containing protein</fullName>
    </recommendedName>
</protein>
<evidence type="ECO:0000256" key="2">
    <source>
        <dbReference type="ARBA" id="ARBA00022630"/>
    </source>
</evidence>
<feature type="site" description="Electron transfer via tryptophanyl radical" evidence="5">
    <location>
        <position position="392"/>
    </location>
</feature>
<dbReference type="SUPFAM" id="SSF52425">
    <property type="entry name" value="Cryptochrome/photolyase, N-terminal domain"/>
    <property type="match status" value="2"/>
</dbReference>
<dbReference type="PANTHER" id="PTHR11455">
    <property type="entry name" value="CRYPTOCHROME"/>
    <property type="match status" value="1"/>
</dbReference>
<organism evidence="8 9">
    <name type="scientific">Triparma columacea</name>
    <dbReference type="NCBI Taxonomy" id="722753"/>
    <lineage>
        <taxon>Eukaryota</taxon>
        <taxon>Sar</taxon>
        <taxon>Stramenopiles</taxon>
        <taxon>Ochrophyta</taxon>
        <taxon>Bolidophyceae</taxon>
        <taxon>Parmales</taxon>
        <taxon>Triparmaceae</taxon>
        <taxon>Triparma</taxon>
    </lineage>
</organism>
<accession>A0A9W7G4F9</accession>
<dbReference type="GO" id="GO:0043153">
    <property type="term" value="P:entrainment of circadian clock by photoperiod"/>
    <property type="evidence" value="ECO:0007669"/>
    <property type="project" value="TreeGrafter"/>
</dbReference>
<feature type="binding site" evidence="4">
    <location>
        <begin position="316"/>
        <end position="320"/>
    </location>
    <ligand>
        <name>FAD</name>
        <dbReference type="ChEBI" id="CHEBI:57692"/>
    </ligand>
</feature>
<comment type="cofactor">
    <cofactor evidence="4">
        <name>FAD</name>
        <dbReference type="ChEBI" id="CHEBI:57692"/>
    </cofactor>
    <text evidence="4">Binds 1 FAD per subunit.</text>
</comment>
<evidence type="ECO:0000256" key="3">
    <source>
        <dbReference type="ARBA" id="ARBA00022827"/>
    </source>
</evidence>
<dbReference type="OrthoDB" id="435881at2759"/>
<dbReference type="GO" id="GO:0003904">
    <property type="term" value="F:deoxyribodipyrimidine photo-lyase activity"/>
    <property type="evidence" value="ECO:0007669"/>
    <property type="project" value="TreeGrafter"/>
</dbReference>
<dbReference type="InterPro" id="IPR036134">
    <property type="entry name" value="Crypto/Photolyase_FAD-like_sf"/>
</dbReference>
<evidence type="ECO:0000313" key="9">
    <source>
        <dbReference type="Proteomes" id="UP001165065"/>
    </source>
</evidence>
<dbReference type="InterPro" id="IPR005101">
    <property type="entry name" value="Cryptochr/Photolyase_FAD-bd"/>
</dbReference>
<feature type="compositionally biased region" description="Basic and acidic residues" evidence="6">
    <location>
        <begin position="562"/>
        <end position="572"/>
    </location>
</feature>